<evidence type="ECO:0000313" key="1">
    <source>
        <dbReference type="EMBL" id="SOR27188.1"/>
    </source>
</evidence>
<organism evidence="1 2">
    <name type="scientific">Methylorubrum extorquens</name>
    <name type="common">Methylobacterium dichloromethanicum</name>
    <name type="synonym">Methylobacterium extorquens</name>
    <dbReference type="NCBI Taxonomy" id="408"/>
    <lineage>
        <taxon>Bacteria</taxon>
        <taxon>Pseudomonadati</taxon>
        <taxon>Pseudomonadota</taxon>
        <taxon>Alphaproteobacteria</taxon>
        <taxon>Hyphomicrobiales</taxon>
        <taxon>Methylobacteriaceae</taxon>
        <taxon>Methylorubrum</taxon>
    </lineage>
</organism>
<dbReference type="AlphaFoldDB" id="A0A2N9AII9"/>
<reference evidence="2" key="1">
    <citation type="submission" date="2017-10" db="EMBL/GenBank/DDBJ databases">
        <authorList>
            <person name="Regsiter A."/>
            <person name="William W."/>
        </authorList>
    </citation>
    <scope>NUCLEOTIDE SEQUENCE [LARGE SCALE GENOMIC DNA]</scope>
</reference>
<proteinExistence type="predicted"/>
<sequence>MSALGIYCADCGTECERLTGREAGAREPDLIDAQVWACPFCPDAWAPSAADGSAVGLPAGEETRNARALLRERQVERLIAVALRHCPNGRPIAEERVAAFLAHELRLPTGEAAIDRLDIVWCRRAWLALKGASYADVVRHAQTYRPRKAALCAC</sequence>
<name>A0A2N9AII9_METEX</name>
<gene>
    <name evidence="1" type="ORF">TK0001_0586</name>
</gene>
<protein>
    <submittedName>
        <fullName evidence="1">Uncharacterized protein</fullName>
    </submittedName>
</protein>
<dbReference type="Proteomes" id="UP000233769">
    <property type="component" value="Chromosome tk0001"/>
</dbReference>
<evidence type="ECO:0000313" key="2">
    <source>
        <dbReference type="Proteomes" id="UP000233769"/>
    </source>
</evidence>
<accession>A0A2N9AII9</accession>
<dbReference type="EMBL" id="LT962688">
    <property type="protein sequence ID" value="SOR27188.1"/>
    <property type="molecule type" value="Genomic_DNA"/>
</dbReference>